<dbReference type="Pfam" id="PF03466">
    <property type="entry name" value="LysR_substrate"/>
    <property type="match status" value="1"/>
</dbReference>
<evidence type="ECO:0000259" key="5">
    <source>
        <dbReference type="PROSITE" id="PS50931"/>
    </source>
</evidence>
<dbReference type="FunFam" id="1.10.10.10:FF:000001">
    <property type="entry name" value="LysR family transcriptional regulator"/>
    <property type="match status" value="1"/>
</dbReference>
<keyword evidence="3" id="KW-0238">DNA-binding</keyword>
<comment type="similarity">
    <text evidence="1">Belongs to the LysR transcriptional regulatory family.</text>
</comment>
<dbReference type="Gene3D" id="1.10.10.10">
    <property type="entry name" value="Winged helix-like DNA-binding domain superfamily/Winged helix DNA-binding domain"/>
    <property type="match status" value="1"/>
</dbReference>
<dbReference type="InterPro" id="IPR005119">
    <property type="entry name" value="LysR_subst-bd"/>
</dbReference>
<protein>
    <submittedName>
        <fullName evidence="6">LysR family transcriptional regulator</fullName>
    </submittedName>
</protein>
<dbReference type="EMBL" id="PYMA01000003">
    <property type="protein sequence ID" value="PSW20661.1"/>
    <property type="molecule type" value="Genomic_DNA"/>
</dbReference>
<dbReference type="AlphaFoldDB" id="A0A2T3NWN3"/>
<dbReference type="InterPro" id="IPR000847">
    <property type="entry name" value="LysR_HTH_N"/>
</dbReference>
<dbReference type="PRINTS" id="PR00039">
    <property type="entry name" value="HTHLYSR"/>
</dbReference>
<evidence type="ECO:0000256" key="3">
    <source>
        <dbReference type="ARBA" id="ARBA00023125"/>
    </source>
</evidence>
<dbReference type="PANTHER" id="PTHR30346">
    <property type="entry name" value="TRANSCRIPTIONAL DUAL REGULATOR HCAR-RELATED"/>
    <property type="match status" value="1"/>
</dbReference>
<name>A0A2T3NWN3_9GAMM</name>
<dbReference type="RefSeq" id="WP_036832645.1">
    <property type="nucleotide sequence ID" value="NZ_JGVO01001629.1"/>
</dbReference>
<evidence type="ECO:0000256" key="4">
    <source>
        <dbReference type="ARBA" id="ARBA00023163"/>
    </source>
</evidence>
<dbReference type="Proteomes" id="UP000241771">
    <property type="component" value="Unassembled WGS sequence"/>
</dbReference>
<dbReference type="SUPFAM" id="SSF53850">
    <property type="entry name" value="Periplasmic binding protein-like II"/>
    <property type="match status" value="1"/>
</dbReference>
<evidence type="ECO:0000256" key="2">
    <source>
        <dbReference type="ARBA" id="ARBA00023015"/>
    </source>
</evidence>
<keyword evidence="7" id="KW-1185">Reference proteome</keyword>
<dbReference type="GO" id="GO:0003677">
    <property type="term" value="F:DNA binding"/>
    <property type="evidence" value="ECO:0007669"/>
    <property type="project" value="UniProtKB-KW"/>
</dbReference>
<evidence type="ECO:0000256" key="1">
    <source>
        <dbReference type="ARBA" id="ARBA00009437"/>
    </source>
</evidence>
<dbReference type="Pfam" id="PF00126">
    <property type="entry name" value="HTH_1"/>
    <property type="match status" value="1"/>
</dbReference>
<evidence type="ECO:0000313" key="7">
    <source>
        <dbReference type="Proteomes" id="UP000241771"/>
    </source>
</evidence>
<organism evidence="6 7">
    <name type="scientific">Photobacterium sanctipauli</name>
    <dbReference type="NCBI Taxonomy" id="1342794"/>
    <lineage>
        <taxon>Bacteria</taxon>
        <taxon>Pseudomonadati</taxon>
        <taxon>Pseudomonadota</taxon>
        <taxon>Gammaproteobacteria</taxon>
        <taxon>Vibrionales</taxon>
        <taxon>Vibrionaceae</taxon>
        <taxon>Photobacterium</taxon>
    </lineage>
</organism>
<gene>
    <name evidence="6" type="ORF">C9I98_07380</name>
</gene>
<keyword evidence="4" id="KW-0804">Transcription</keyword>
<dbReference type="InterPro" id="IPR036390">
    <property type="entry name" value="WH_DNA-bd_sf"/>
</dbReference>
<feature type="domain" description="HTH lysR-type" evidence="5">
    <location>
        <begin position="10"/>
        <end position="67"/>
    </location>
</feature>
<dbReference type="PROSITE" id="PS50931">
    <property type="entry name" value="HTH_LYSR"/>
    <property type="match status" value="1"/>
</dbReference>
<dbReference type="PANTHER" id="PTHR30346:SF27">
    <property type="entry name" value="HTH-TYPE TRANSCRIPTIONAL REGULATOR XAPR"/>
    <property type="match status" value="1"/>
</dbReference>
<sequence length="307" mass="35089">MNSHFQHSRITLKMLQYFYAVAQEQHFGRAAEKLNITKPPLSAQIKELESILGTELFIRNTRNVELTSVGRILKGECELMFDFYENSINKVIKASRKEKKTINIGLISSFFWAGLGKALKKYRDKNPNYTLNFLELTPERQKQSLIDKSIDLGLARFADTINIAPFQADKVLDDNMCLVVSSEHPLCDRKSIGISELSAEEFVLMHRHDSASTGLIINSFLVEEMNMNVTKEVFEPNTLMAVVATSNMVSIVPSSFRMHQWDDVTFINLKEQIPAHMCAMYASEDLDEVLMELLAFLKAELASYRRY</sequence>
<comment type="caution">
    <text evidence="6">The sequence shown here is derived from an EMBL/GenBank/DDBJ whole genome shotgun (WGS) entry which is preliminary data.</text>
</comment>
<proteinExistence type="inferred from homology"/>
<dbReference type="SUPFAM" id="SSF46785">
    <property type="entry name" value="Winged helix' DNA-binding domain"/>
    <property type="match status" value="1"/>
</dbReference>
<reference evidence="6 7" key="1">
    <citation type="submission" date="2018-01" db="EMBL/GenBank/DDBJ databases">
        <title>Whole genome sequencing of Histamine producing bacteria.</title>
        <authorList>
            <person name="Butler K."/>
        </authorList>
    </citation>
    <scope>NUCLEOTIDE SEQUENCE [LARGE SCALE GENOMIC DNA]</scope>
    <source>
        <strain evidence="6 7">DSM 100436</strain>
    </source>
</reference>
<dbReference type="InterPro" id="IPR036388">
    <property type="entry name" value="WH-like_DNA-bd_sf"/>
</dbReference>
<dbReference type="GO" id="GO:0003700">
    <property type="term" value="F:DNA-binding transcription factor activity"/>
    <property type="evidence" value="ECO:0007669"/>
    <property type="project" value="InterPro"/>
</dbReference>
<keyword evidence="2" id="KW-0805">Transcription regulation</keyword>
<accession>A0A2T3NWN3</accession>
<dbReference type="Gene3D" id="3.40.190.10">
    <property type="entry name" value="Periplasmic binding protein-like II"/>
    <property type="match status" value="2"/>
</dbReference>
<evidence type="ECO:0000313" key="6">
    <source>
        <dbReference type="EMBL" id="PSW20661.1"/>
    </source>
</evidence>
<dbReference type="GO" id="GO:0032993">
    <property type="term" value="C:protein-DNA complex"/>
    <property type="evidence" value="ECO:0007669"/>
    <property type="project" value="TreeGrafter"/>
</dbReference>
<dbReference type="OrthoDB" id="646694at2"/>